<comment type="caution">
    <text evidence="3">The sequence shown here is derived from an EMBL/GenBank/DDBJ whole genome shotgun (WGS) entry which is preliminary data.</text>
</comment>
<gene>
    <name evidence="3" type="ORF">P2L57_17710</name>
</gene>
<organism evidence="3 4">
    <name type="scientific">Streptantibioticus ferralitis</name>
    <dbReference type="NCBI Taxonomy" id="236510"/>
    <lineage>
        <taxon>Bacteria</taxon>
        <taxon>Bacillati</taxon>
        <taxon>Actinomycetota</taxon>
        <taxon>Actinomycetes</taxon>
        <taxon>Kitasatosporales</taxon>
        <taxon>Streptomycetaceae</taxon>
        <taxon>Streptantibioticus</taxon>
    </lineage>
</organism>
<comment type="similarity">
    <text evidence="1">Belongs to the universal stress protein A family.</text>
</comment>
<name>A0ABT5Z1H2_9ACTN</name>
<proteinExistence type="inferred from homology"/>
<dbReference type="Pfam" id="PF00582">
    <property type="entry name" value="Usp"/>
    <property type="match status" value="1"/>
</dbReference>
<accession>A0ABT5Z1H2</accession>
<keyword evidence="4" id="KW-1185">Reference proteome</keyword>
<dbReference type="InterPro" id="IPR014729">
    <property type="entry name" value="Rossmann-like_a/b/a_fold"/>
</dbReference>
<dbReference type="InterPro" id="IPR006015">
    <property type="entry name" value="Universal_stress_UspA"/>
</dbReference>
<dbReference type="Proteomes" id="UP001220022">
    <property type="component" value="Unassembled WGS sequence"/>
</dbReference>
<evidence type="ECO:0000313" key="3">
    <source>
        <dbReference type="EMBL" id="MDF2257492.1"/>
    </source>
</evidence>
<dbReference type="PANTHER" id="PTHR46553:SF3">
    <property type="entry name" value="ADENINE NUCLEOTIDE ALPHA HYDROLASES-LIKE SUPERFAMILY PROTEIN"/>
    <property type="match status" value="1"/>
</dbReference>
<dbReference type="RefSeq" id="WP_303656399.1">
    <property type="nucleotide sequence ID" value="NZ_BAAANM010000001.1"/>
</dbReference>
<dbReference type="PRINTS" id="PR01438">
    <property type="entry name" value="UNVRSLSTRESS"/>
</dbReference>
<dbReference type="InterPro" id="IPR006016">
    <property type="entry name" value="UspA"/>
</dbReference>
<dbReference type="Gene3D" id="3.40.50.620">
    <property type="entry name" value="HUPs"/>
    <property type="match status" value="1"/>
</dbReference>
<reference evidence="3 4" key="1">
    <citation type="submission" date="2023-03" db="EMBL/GenBank/DDBJ databases">
        <title>Draft genome sequence of type strain Streptomyces ferralitis JCM 14344.</title>
        <authorList>
            <person name="Klaysubun C."/>
            <person name="Duangmal K."/>
        </authorList>
    </citation>
    <scope>NUCLEOTIDE SEQUENCE [LARGE SCALE GENOMIC DNA]</scope>
    <source>
        <strain evidence="3 4">JCM 14344</strain>
    </source>
</reference>
<sequence>MQGEAVGPEPPVEIRTTVEHGNPANVLLRAAEGASLLVVGNRGHGGLTEALLGSVGQHRTQHAPCSVVIVRDQVR</sequence>
<evidence type="ECO:0000256" key="1">
    <source>
        <dbReference type="ARBA" id="ARBA00008791"/>
    </source>
</evidence>
<dbReference type="PANTHER" id="PTHR46553">
    <property type="entry name" value="ADENINE NUCLEOTIDE ALPHA HYDROLASES-LIKE SUPERFAMILY PROTEIN"/>
    <property type="match status" value="1"/>
</dbReference>
<dbReference type="EMBL" id="JARHTQ010000010">
    <property type="protein sequence ID" value="MDF2257492.1"/>
    <property type="molecule type" value="Genomic_DNA"/>
</dbReference>
<dbReference type="SUPFAM" id="SSF52402">
    <property type="entry name" value="Adenine nucleotide alpha hydrolases-like"/>
    <property type="match status" value="1"/>
</dbReference>
<evidence type="ECO:0000313" key="4">
    <source>
        <dbReference type="Proteomes" id="UP001220022"/>
    </source>
</evidence>
<feature type="domain" description="UspA" evidence="2">
    <location>
        <begin position="10"/>
        <end position="71"/>
    </location>
</feature>
<protein>
    <submittedName>
        <fullName evidence="3">Universal stress protein</fullName>
    </submittedName>
</protein>
<evidence type="ECO:0000259" key="2">
    <source>
        <dbReference type="Pfam" id="PF00582"/>
    </source>
</evidence>